<keyword evidence="10" id="KW-0969">Cilium</keyword>
<comment type="function">
    <text evidence="5">A flexible structure which links the flagellar filament to the drive apparatus in the basal body.</text>
</comment>
<evidence type="ECO:0000256" key="3">
    <source>
        <dbReference type="ARBA" id="ARBA00019015"/>
    </source>
</evidence>
<dbReference type="InterPro" id="IPR053967">
    <property type="entry name" value="LlgE_F_G-like_D1"/>
</dbReference>
<name>A0A6N1VKZ8_9HYPH</name>
<accession>A0A6N1VKZ8</accession>
<dbReference type="KEGG" id="orm:HTY61_14785"/>
<dbReference type="GO" id="GO:0009424">
    <property type="term" value="C:bacterial-type flagellum hook"/>
    <property type="evidence" value="ECO:0007669"/>
    <property type="project" value="TreeGrafter"/>
</dbReference>
<evidence type="ECO:0000256" key="4">
    <source>
        <dbReference type="ARBA" id="ARBA00023143"/>
    </source>
</evidence>
<dbReference type="Pfam" id="PF22692">
    <property type="entry name" value="LlgE_F_G_D1"/>
    <property type="match status" value="1"/>
</dbReference>
<dbReference type="GO" id="GO:0005829">
    <property type="term" value="C:cytosol"/>
    <property type="evidence" value="ECO:0007669"/>
    <property type="project" value="TreeGrafter"/>
</dbReference>
<dbReference type="InterPro" id="IPR001444">
    <property type="entry name" value="Flag_bb_rod_N"/>
</dbReference>
<dbReference type="SUPFAM" id="SSF117143">
    <property type="entry name" value="Flagellar hook protein flgE"/>
    <property type="match status" value="1"/>
</dbReference>
<feature type="domain" description="Flagellar basal body rod protein N-terminal" evidence="6">
    <location>
        <begin position="7"/>
        <end position="37"/>
    </location>
</feature>
<feature type="domain" description="Flagellar basal-body/hook protein C-terminal" evidence="7">
    <location>
        <begin position="372"/>
        <end position="416"/>
    </location>
</feature>
<evidence type="ECO:0000256" key="2">
    <source>
        <dbReference type="ARBA" id="ARBA00009677"/>
    </source>
</evidence>
<keyword evidence="10" id="KW-0966">Cell projection</keyword>
<dbReference type="Pfam" id="PF00460">
    <property type="entry name" value="Flg_bb_rod"/>
    <property type="match status" value="1"/>
</dbReference>
<dbReference type="Pfam" id="PF06429">
    <property type="entry name" value="Flg_bbr_C"/>
    <property type="match status" value="1"/>
</dbReference>
<dbReference type="GO" id="GO:0009425">
    <property type="term" value="C:bacterial-type flagellum basal body"/>
    <property type="evidence" value="ECO:0007669"/>
    <property type="project" value="UniProtKB-SubCell"/>
</dbReference>
<dbReference type="InterPro" id="IPR010930">
    <property type="entry name" value="Flg_bb/hook_C_dom"/>
</dbReference>
<keyword evidence="4 5" id="KW-0975">Bacterial flagellum</keyword>
<proteinExistence type="inferred from homology"/>
<keyword evidence="11" id="KW-1185">Reference proteome</keyword>
<comment type="subcellular location">
    <subcellularLocation>
        <location evidence="1 5">Bacterial flagellum basal body</location>
    </subcellularLocation>
</comment>
<dbReference type="NCBIfam" id="TIGR03506">
    <property type="entry name" value="FlgEFG_subfam"/>
    <property type="match status" value="1"/>
</dbReference>
<evidence type="ECO:0000259" key="8">
    <source>
        <dbReference type="Pfam" id="PF07559"/>
    </source>
</evidence>
<dbReference type="InterPro" id="IPR011491">
    <property type="entry name" value="FlgE_D2"/>
</dbReference>
<dbReference type="InterPro" id="IPR037058">
    <property type="entry name" value="Falgellar_hook_FlgE_sf"/>
</dbReference>
<sequence>MSLYGMMRTGVSGMQGQASKLSTIADNIANSNTTGYKKFSVDFSTLVVNSGGGSYNSGGIITTVRQAVSQDGVLQYTNSTTDLAIDGDGFFIVQDAEGNSYLTRAGSFVPDDEGRLINSAGFYLAGYSYANGTPSVVVNGYNGLEPVVVTSNEISATPSTEGVFNSNLPNAAPVVAGTLPSANAATSEYTEKSSMVVYDNLGGEVLLDIYYTKTAANTWEITVFNQADATPGTSFPYASAALTSVNIAFDGVTGQLTGASPNSLTIAVPGGQNLTIDISGMTQLSTEYLVAEIDVNGNAPATIERIDFTDDGILYAQYSDGTTRDLYRIALGSVASPDQLVALSGNVFQTTDMSGEVRIGFPNSNGNGALKSGAIETSNVDIAEELTEMVQAQRNYTANSKVFQTGSDLMDVLLNLKR</sequence>
<dbReference type="PROSITE" id="PS00588">
    <property type="entry name" value="FLAGELLA_BB_ROD"/>
    <property type="match status" value="1"/>
</dbReference>
<dbReference type="Proteomes" id="UP000509367">
    <property type="component" value="Chromosome"/>
</dbReference>
<dbReference type="InterPro" id="IPR037925">
    <property type="entry name" value="FlgE/F/G-like"/>
</dbReference>
<dbReference type="Pfam" id="PF07559">
    <property type="entry name" value="FlgE_D2"/>
    <property type="match status" value="1"/>
</dbReference>
<dbReference type="GO" id="GO:0071978">
    <property type="term" value="P:bacterial-type flagellum-dependent swarming motility"/>
    <property type="evidence" value="ECO:0007669"/>
    <property type="project" value="TreeGrafter"/>
</dbReference>
<evidence type="ECO:0000313" key="11">
    <source>
        <dbReference type="Proteomes" id="UP000509367"/>
    </source>
</evidence>
<gene>
    <name evidence="10" type="ORF">HTY61_14785</name>
</gene>
<evidence type="ECO:0000259" key="6">
    <source>
        <dbReference type="Pfam" id="PF00460"/>
    </source>
</evidence>
<dbReference type="InterPro" id="IPR020013">
    <property type="entry name" value="Flagellar_FlgE/F/G"/>
</dbReference>
<dbReference type="AlphaFoldDB" id="A0A6N1VKZ8"/>
<evidence type="ECO:0000313" key="10">
    <source>
        <dbReference type="EMBL" id="QKV19627.1"/>
    </source>
</evidence>
<reference evidence="10 11" key="1">
    <citation type="submission" date="2020-06" db="EMBL/GenBank/DDBJ databases">
        <title>Oricola thermophila sp. nov. isolated from a tidal sediments.</title>
        <authorList>
            <person name="Kwon K.K."/>
            <person name="Yang S.-H."/>
            <person name="Park M.-J."/>
        </authorList>
    </citation>
    <scope>NUCLEOTIDE SEQUENCE [LARGE SCALE GENOMIC DNA]</scope>
    <source>
        <strain evidence="10 11">MEBiC13590</strain>
    </source>
</reference>
<evidence type="ECO:0000259" key="9">
    <source>
        <dbReference type="Pfam" id="PF22692"/>
    </source>
</evidence>
<dbReference type="InterPro" id="IPR019776">
    <property type="entry name" value="Flagellar_basal_body_rod_CS"/>
</dbReference>
<feature type="domain" description="Flagellar hook protein FlgE/F/G-like D1" evidence="9">
    <location>
        <begin position="84"/>
        <end position="126"/>
    </location>
</feature>
<dbReference type="PANTHER" id="PTHR30435">
    <property type="entry name" value="FLAGELLAR PROTEIN"/>
    <property type="match status" value="1"/>
</dbReference>
<evidence type="ECO:0000256" key="5">
    <source>
        <dbReference type="RuleBase" id="RU362116"/>
    </source>
</evidence>
<protein>
    <recommendedName>
        <fullName evidence="3 5">Flagellar hook protein FlgE</fullName>
    </recommendedName>
</protein>
<dbReference type="EMBL" id="CP054836">
    <property type="protein sequence ID" value="QKV19627.1"/>
    <property type="molecule type" value="Genomic_DNA"/>
</dbReference>
<comment type="similarity">
    <text evidence="2 5">Belongs to the flagella basal body rod proteins family.</text>
</comment>
<keyword evidence="10" id="KW-0282">Flagellum</keyword>
<evidence type="ECO:0000256" key="1">
    <source>
        <dbReference type="ARBA" id="ARBA00004117"/>
    </source>
</evidence>
<organism evidence="10 11">
    <name type="scientific">Oricola thermophila</name>
    <dbReference type="NCBI Taxonomy" id="2742145"/>
    <lineage>
        <taxon>Bacteria</taxon>
        <taxon>Pseudomonadati</taxon>
        <taxon>Pseudomonadota</taxon>
        <taxon>Alphaproteobacteria</taxon>
        <taxon>Hyphomicrobiales</taxon>
        <taxon>Ahrensiaceae</taxon>
        <taxon>Oricola</taxon>
    </lineage>
</organism>
<dbReference type="Gene3D" id="2.60.98.20">
    <property type="entry name" value="Flagellar hook protein FlgE"/>
    <property type="match status" value="1"/>
</dbReference>
<feature type="domain" description="Flagellar hook protein FlgE D2" evidence="8">
    <location>
        <begin position="182"/>
        <end position="297"/>
    </location>
</feature>
<dbReference type="PANTHER" id="PTHR30435:SF1">
    <property type="entry name" value="FLAGELLAR HOOK PROTEIN FLGE"/>
    <property type="match status" value="1"/>
</dbReference>
<dbReference type="RefSeq" id="WP_175277519.1">
    <property type="nucleotide sequence ID" value="NZ_CP054836.1"/>
</dbReference>
<evidence type="ECO:0000259" key="7">
    <source>
        <dbReference type="Pfam" id="PF06429"/>
    </source>
</evidence>